<keyword evidence="1" id="KW-0472">Membrane</keyword>
<comment type="caution">
    <text evidence="2">The sequence shown here is derived from an EMBL/GenBank/DDBJ whole genome shotgun (WGS) entry which is preliminary data.</text>
</comment>
<keyword evidence="1" id="KW-0812">Transmembrane</keyword>
<evidence type="ECO:0000256" key="1">
    <source>
        <dbReference type="SAM" id="Phobius"/>
    </source>
</evidence>
<accession>A0A401LH19</accession>
<feature type="transmembrane region" description="Helical" evidence="1">
    <location>
        <begin position="127"/>
        <end position="146"/>
    </location>
</feature>
<keyword evidence="3" id="KW-1185">Reference proteome</keyword>
<sequence>MSYAGSFQMWLGVAILIGLLFILVVSLKNSAAKVDAGRTDLERWHGSVTGWFLALVALIVFMAFQNLVLLVVLISSLGRRLSMDSTSGMLAVRYILPAFLSFLFYTLSIYFIVWVRKTWVPKMASALLWLAGPVVSIPAYALFGMQPGPADFAIPSGVAVIGTVYLLFSKRSRAVYRVPAGKI</sequence>
<name>A0A388SBQ0_9BURK</name>
<proteinExistence type="predicted"/>
<dbReference type="RefSeq" id="WP_116270062.1">
    <property type="nucleotide sequence ID" value="NZ_BGZJ01000001.1"/>
</dbReference>
<feature type="transmembrane region" description="Helical" evidence="1">
    <location>
        <begin position="6"/>
        <end position="27"/>
    </location>
</feature>
<feature type="transmembrane region" description="Helical" evidence="1">
    <location>
        <begin position="94"/>
        <end position="115"/>
    </location>
</feature>
<evidence type="ECO:0000313" key="3">
    <source>
        <dbReference type="Proteomes" id="UP000266091"/>
    </source>
</evidence>
<gene>
    <name evidence="2" type="ORF">MESMUL_11010</name>
</gene>
<organism evidence="2 3">
    <name type="scientific">Mesosutterella multiformis</name>
    <dbReference type="NCBI Taxonomy" id="2259133"/>
    <lineage>
        <taxon>Bacteria</taxon>
        <taxon>Pseudomonadati</taxon>
        <taxon>Pseudomonadota</taxon>
        <taxon>Betaproteobacteria</taxon>
        <taxon>Burkholderiales</taxon>
        <taxon>Sutterellaceae</taxon>
        <taxon>Mesosutterella</taxon>
    </lineage>
</organism>
<feature type="transmembrane region" description="Helical" evidence="1">
    <location>
        <begin position="152"/>
        <end position="168"/>
    </location>
</feature>
<protein>
    <submittedName>
        <fullName evidence="2">Uncharacterized protein</fullName>
    </submittedName>
</protein>
<dbReference type="Proteomes" id="UP000266091">
    <property type="component" value="Unassembled WGS sequence"/>
</dbReference>
<keyword evidence="1" id="KW-1133">Transmembrane helix</keyword>
<dbReference type="OrthoDB" id="9882446at2"/>
<reference evidence="2 3" key="1">
    <citation type="journal article" date="2018" name="Int. J. Syst. Evol. Microbiol.">
        <title>Mesosutterella multiformis gen. nov., sp. nov., a member of the family Sutterellaceae and Sutterella megalosphaeroides sp. nov., isolated from human faeces.</title>
        <authorList>
            <person name="Sakamoto M."/>
            <person name="Ikeyama N."/>
            <person name="Kunihiro T."/>
            <person name="Iino T."/>
            <person name="Yuki M."/>
            <person name="Ohkuma M."/>
        </authorList>
    </citation>
    <scope>NUCLEOTIDE SEQUENCE [LARGE SCALE GENOMIC DNA]</scope>
    <source>
        <strain evidence="2 3">4NBBH2</strain>
    </source>
</reference>
<dbReference type="EMBL" id="BGZJ01000001">
    <property type="protein sequence ID" value="GBO93747.1"/>
    <property type="molecule type" value="Genomic_DNA"/>
</dbReference>
<accession>A0A388SBQ0</accession>
<dbReference type="AlphaFoldDB" id="A0A388SBQ0"/>
<evidence type="ECO:0000313" key="2">
    <source>
        <dbReference type="EMBL" id="GBO93747.1"/>
    </source>
</evidence>
<feature type="transmembrane region" description="Helical" evidence="1">
    <location>
        <begin position="48"/>
        <end position="74"/>
    </location>
</feature>